<proteinExistence type="predicted"/>
<dbReference type="AlphaFoldDB" id="A0AAI8EPW4"/>
<feature type="region of interest" description="Disordered" evidence="1">
    <location>
        <begin position="28"/>
        <end position="49"/>
    </location>
</feature>
<gene>
    <name evidence="2" type="ordered locus">XAC0793</name>
</gene>
<protein>
    <submittedName>
        <fullName evidence="2">Uncharacterized protein</fullName>
    </submittedName>
</protein>
<organism evidence="2 3">
    <name type="scientific">Xanthomonas axonopodis pv. citri (strain 306)</name>
    <dbReference type="NCBI Taxonomy" id="190486"/>
    <lineage>
        <taxon>Bacteria</taxon>
        <taxon>Pseudomonadati</taxon>
        <taxon>Pseudomonadota</taxon>
        <taxon>Gammaproteobacteria</taxon>
        <taxon>Lysobacterales</taxon>
        <taxon>Lysobacteraceae</taxon>
        <taxon>Xanthomonas</taxon>
    </lineage>
</organism>
<feature type="region of interest" description="Disordered" evidence="1">
    <location>
        <begin position="73"/>
        <end position="95"/>
    </location>
</feature>
<dbReference type="EMBL" id="AE008923">
    <property type="protein sequence ID" value="AAM35681.1"/>
    <property type="molecule type" value="Genomic_DNA"/>
</dbReference>
<dbReference type="Proteomes" id="UP000000576">
    <property type="component" value="Chromosome"/>
</dbReference>
<reference evidence="2 3" key="1">
    <citation type="journal article" date="2002" name="Nature">
        <title>Comparison of the genomes of two Xanthomonas pathogens with differing host specificities.</title>
        <authorList>
            <person name="da Silva A.C."/>
            <person name="Ferro J.A."/>
            <person name="Reinach F.C."/>
            <person name="Farah C.S."/>
            <person name="Furlan L.R."/>
            <person name="Quaggio R.B."/>
            <person name="Monteiro-Vitorello C.B."/>
            <person name="Van Sluys M.A."/>
            <person name="Almeida N.F."/>
            <person name="Alves L.M."/>
            <person name="do Amaral A.M."/>
            <person name="Bertolini M.C."/>
            <person name="Camargo L.E."/>
            <person name="Camarotte G."/>
            <person name="Cannavan F."/>
            <person name="Cardozo J."/>
            <person name="Chambergo F."/>
            <person name="Ciapina L.P."/>
            <person name="Cicarelli R.M."/>
            <person name="Coutinho L.L."/>
            <person name="Cursino-Santos J.R."/>
            <person name="El-Dorry H."/>
            <person name="Faria J.B."/>
            <person name="Ferreira A.J."/>
            <person name="Ferreira R.C."/>
            <person name="Ferro M.I."/>
            <person name="Formighieri E.F."/>
            <person name="Franco M.C."/>
            <person name="Greggio C.C."/>
            <person name="Gruber A."/>
            <person name="Katsuyama A.M."/>
            <person name="Kishi L.T."/>
            <person name="Leite R.P."/>
            <person name="Lemos E.G."/>
            <person name="Lemos M.V."/>
            <person name="Locali E.C."/>
            <person name="Machado M.A."/>
            <person name="Madeira A.M."/>
            <person name="Martinez-Rossi N.M."/>
            <person name="Martins E.C."/>
            <person name="Meidanis J."/>
            <person name="Menck C.F."/>
            <person name="Miyaki C.Y."/>
            <person name="Moon D.H."/>
            <person name="Moreira L.M."/>
            <person name="Novo M.T."/>
            <person name="Okura V.K."/>
            <person name="Oliveira M.C."/>
            <person name="Oliveira V.R."/>
            <person name="Pereira H.A."/>
            <person name="Rossi A."/>
            <person name="Sena J.A."/>
            <person name="Silva C."/>
            <person name="de Souza R.F."/>
            <person name="Spinola L.A."/>
            <person name="Takita M.A."/>
            <person name="Tamura R.E."/>
            <person name="Teixeira E.C."/>
            <person name="Tezza R.I."/>
            <person name="Trindade dos Santos M."/>
            <person name="Truffi D."/>
            <person name="Tsai S.M."/>
            <person name="White F.F."/>
            <person name="Setubal J.C."/>
            <person name="Kitajima J.P."/>
        </authorList>
    </citation>
    <scope>NUCLEOTIDE SEQUENCE [LARGE SCALE GENOMIC DNA]</scope>
    <source>
        <strain evidence="2 3">306</strain>
    </source>
</reference>
<dbReference type="KEGG" id="xac:XAC0793"/>
<name>A0AAI8EPW4_XANAC</name>
<evidence type="ECO:0000313" key="2">
    <source>
        <dbReference type="EMBL" id="AAM35681.1"/>
    </source>
</evidence>
<evidence type="ECO:0000313" key="3">
    <source>
        <dbReference type="Proteomes" id="UP000000576"/>
    </source>
</evidence>
<evidence type="ECO:0000256" key="1">
    <source>
        <dbReference type="SAM" id="MobiDB-lite"/>
    </source>
</evidence>
<sequence length="196" mass="21360">MPQQQQASDGGSSTTSWCSVVFRDRAHWTSGHPRQHRKDQRAQSGGCSQAMRSQCRCRPPCLRRIDSRQHHIARSGWPGSTTGLRRGNRHAATSLSSVAPSTLDCSANAGTRSSTLCANAPPSRRQTHRLLLHVALRLNEAKCLRSPNAPQVQARKRAMAAQKPPEPDAIARKQPQPGRCCAAARTSVSKPMLVSC</sequence>
<accession>A0AAI8EPW4</accession>